<dbReference type="EMBL" id="CAJVQA010016942">
    <property type="protein sequence ID" value="CAG8745916.1"/>
    <property type="molecule type" value="Genomic_DNA"/>
</dbReference>
<feature type="region of interest" description="Disordered" evidence="1">
    <location>
        <begin position="31"/>
        <end position="57"/>
    </location>
</feature>
<keyword evidence="3" id="KW-1185">Reference proteome</keyword>
<reference evidence="2" key="1">
    <citation type="submission" date="2021-06" db="EMBL/GenBank/DDBJ databases">
        <authorList>
            <person name="Kallberg Y."/>
            <person name="Tangrot J."/>
            <person name="Rosling A."/>
        </authorList>
    </citation>
    <scope>NUCLEOTIDE SEQUENCE</scope>
    <source>
        <strain evidence="2">FL966</strain>
    </source>
</reference>
<evidence type="ECO:0000313" key="2">
    <source>
        <dbReference type="EMBL" id="CAG8745916.1"/>
    </source>
</evidence>
<feature type="region of interest" description="Disordered" evidence="1">
    <location>
        <begin position="98"/>
        <end position="121"/>
    </location>
</feature>
<evidence type="ECO:0000313" key="3">
    <source>
        <dbReference type="Proteomes" id="UP000789759"/>
    </source>
</evidence>
<dbReference type="AlphaFoldDB" id="A0A9N9IQT1"/>
<gene>
    <name evidence="2" type="ORF">CPELLU_LOCUS14375</name>
</gene>
<dbReference type="Proteomes" id="UP000789759">
    <property type="component" value="Unassembled WGS sequence"/>
</dbReference>
<organism evidence="2 3">
    <name type="scientific">Cetraspora pellucida</name>
    <dbReference type="NCBI Taxonomy" id="1433469"/>
    <lineage>
        <taxon>Eukaryota</taxon>
        <taxon>Fungi</taxon>
        <taxon>Fungi incertae sedis</taxon>
        <taxon>Mucoromycota</taxon>
        <taxon>Glomeromycotina</taxon>
        <taxon>Glomeromycetes</taxon>
        <taxon>Diversisporales</taxon>
        <taxon>Gigasporaceae</taxon>
        <taxon>Cetraspora</taxon>
    </lineage>
</organism>
<feature type="compositionally biased region" description="Basic and acidic residues" evidence="1">
    <location>
        <begin position="40"/>
        <end position="54"/>
    </location>
</feature>
<accession>A0A9N9IQT1</accession>
<comment type="caution">
    <text evidence="2">The sequence shown here is derived from an EMBL/GenBank/DDBJ whole genome shotgun (WGS) entry which is preliminary data.</text>
</comment>
<sequence length="193" mass="22239">MSNSEERLNELEVIKTKLDISIDLVSSVVDSWLPPLDPGEQEKEKEEERRRENQLTKSMQELHATRVGGTGSVKYRSTSEKKLKRKLIQRNIYYEDDNLNNNNGNKQITRENKSEDEDDSKTFATCKKSKLDSATNYDEKTSILKNDFLSLIIGDISIQLLEGFIEDSAKAFAKDVFINQDQKLWIEDDQMPS</sequence>
<name>A0A9N9IQT1_9GLOM</name>
<proteinExistence type="predicted"/>
<evidence type="ECO:0000256" key="1">
    <source>
        <dbReference type="SAM" id="MobiDB-lite"/>
    </source>
</evidence>
<dbReference type="OrthoDB" id="2405738at2759"/>
<protein>
    <submittedName>
        <fullName evidence="2">22216_t:CDS:1</fullName>
    </submittedName>
</protein>